<feature type="signal peptide" evidence="2">
    <location>
        <begin position="1"/>
        <end position="15"/>
    </location>
</feature>
<feature type="chain" id="PRO_5043561669" description="Prolamin-like domain-containing protein" evidence="2">
    <location>
        <begin position="16"/>
        <end position="125"/>
    </location>
</feature>
<dbReference type="PANTHER" id="PTHR31951">
    <property type="entry name" value="BIFUNCTIONAL INHIBITOR/LIPID-TRANSFER PROTEIN/SEED STORAGE 2S ALBUMIN SUPERFAMILY PROTEIN-RELATED"/>
    <property type="match status" value="1"/>
</dbReference>
<evidence type="ECO:0000256" key="1">
    <source>
        <dbReference type="ARBA" id="ARBA00022729"/>
    </source>
</evidence>
<sequence length="125" mass="13475">MALVALVSVFMGTSGLVGRVIATYEECVPKLGKYLKDCSIKLGDKCGARNFSSLIGNYTPSIGCCNELVTTGKNCHEEFTKFLISKEPQENPTKISTKSLNVWNDCVGVVAQAPYTASEESMPEA</sequence>
<protein>
    <recommendedName>
        <fullName evidence="3">Prolamin-like domain-containing protein</fullName>
    </recommendedName>
</protein>
<keyword evidence="1 2" id="KW-0732">Signal</keyword>
<name>A0AAV1R1Q5_9ROSI</name>
<reference evidence="4 5" key="1">
    <citation type="submission" date="2024-01" db="EMBL/GenBank/DDBJ databases">
        <authorList>
            <person name="Waweru B."/>
        </authorList>
    </citation>
    <scope>NUCLEOTIDE SEQUENCE [LARGE SCALE GENOMIC DNA]</scope>
</reference>
<evidence type="ECO:0000256" key="2">
    <source>
        <dbReference type="SAM" id="SignalP"/>
    </source>
</evidence>
<gene>
    <name evidence="4" type="ORF">DCAF_LOCUS5659</name>
</gene>
<dbReference type="InterPro" id="IPR008502">
    <property type="entry name" value="Prolamin-like"/>
</dbReference>
<comment type="caution">
    <text evidence="4">The sequence shown here is derived from an EMBL/GenBank/DDBJ whole genome shotgun (WGS) entry which is preliminary data.</text>
</comment>
<dbReference type="AlphaFoldDB" id="A0AAV1R1Q5"/>
<dbReference type="EMBL" id="CAWUPB010000871">
    <property type="protein sequence ID" value="CAK7327941.1"/>
    <property type="molecule type" value="Genomic_DNA"/>
</dbReference>
<organism evidence="4 5">
    <name type="scientific">Dovyalis caffra</name>
    <dbReference type="NCBI Taxonomy" id="77055"/>
    <lineage>
        <taxon>Eukaryota</taxon>
        <taxon>Viridiplantae</taxon>
        <taxon>Streptophyta</taxon>
        <taxon>Embryophyta</taxon>
        <taxon>Tracheophyta</taxon>
        <taxon>Spermatophyta</taxon>
        <taxon>Magnoliopsida</taxon>
        <taxon>eudicotyledons</taxon>
        <taxon>Gunneridae</taxon>
        <taxon>Pentapetalae</taxon>
        <taxon>rosids</taxon>
        <taxon>fabids</taxon>
        <taxon>Malpighiales</taxon>
        <taxon>Salicaceae</taxon>
        <taxon>Flacourtieae</taxon>
        <taxon>Dovyalis</taxon>
    </lineage>
</organism>
<dbReference type="Pfam" id="PF05617">
    <property type="entry name" value="Prolamin_like"/>
    <property type="match status" value="1"/>
</dbReference>
<evidence type="ECO:0000259" key="3">
    <source>
        <dbReference type="Pfam" id="PF05617"/>
    </source>
</evidence>
<keyword evidence="5" id="KW-1185">Reference proteome</keyword>
<feature type="domain" description="Prolamin-like" evidence="3">
    <location>
        <begin position="37"/>
        <end position="107"/>
    </location>
</feature>
<evidence type="ECO:0000313" key="5">
    <source>
        <dbReference type="Proteomes" id="UP001314170"/>
    </source>
</evidence>
<dbReference type="PANTHER" id="PTHR31951:SF22">
    <property type="entry name" value="ECA1 GAMETOGENESIS RELATED FAMILY"/>
    <property type="match status" value="1"/>
</dbReference>
<dbReference type="Proteomes" id="UP001314170">
    <property type="component" value="Unassembled WGS sequence"/>
</dbReference>
<evidence type="ECO:0000313" key="4">
    <source>
        <dbReference type="EMBL" id="CAK7327941.1"/>
    </source>
</evidence>
<accession>A0AAV1R1Q5</accession>
<proteinExistence type="predicted"/>